<reference evidence="1" key="1">
    <citation type="submission" date="2019-08" db="EMBL/GenBank/DDBJ databases">
        <authorList>
            <person name="Kucharzyk K."/>
            <person name="Murdoch R.W."/>
            <person name="Higgins S."/>
            <person name="Loffler F."/>
        </authorList>
    </citation>
    <scope>NUCLEOTIDE SEQUENCE</scope>
</reference>
<accession>A0A645AJQ0</accession>
<gene>
    <name evidence="1" type="ORF">SDC9_96618</name>
</gene>
<dbReference type="EMBL" id="VSSQ01012713">
    <property type="protein sequence ID" value="MPM49884.1"/>
    <property type="molecule type" value="Genomic_DNA"/>
</dbReference>
<sequence length="93" mass="10874">MVKRVVGTIHFSNFVFVYVYSVFQNLDFSCQILNFLNIFEQHGSNCSYYMTVLYDWSSAGNHIVALNSLYVVQFFISCFDNHVKPCIFNNILH</sequence>
<protein>
    <submittedName>
        <fullName evidence="1">Uncharacterized protein</fullName>
    </submittedName>
</protein>
<comment type="caution">
    <text evidence="1">The sequence shown here is derived from an EMBL/GenBank/DDBJ whole genome shotgun (WGS) entry which is preliminary data.</text>
</comment>
<proteinExistence type="predicted"/>
<organism evidence="1">
    <name type="scientific">bioreactor metagenome</name>
    <dbReference type="NCBI Taxonomy" id="1076179"/>
    <lineage>
        <taxon>unclassified sequences</taxon>
        <taxon>metagenomes</taxon>
        <taxon>ecological metagenomes</taxon>
    </lineage>
</organism>
<evidence type="ECO:0000313" key="1">
    <source>
        <dbReference type="EMBL" id="MPM49884.1"/>
    </source>
</evidence>
<dbReference type="AlphaFoldDB" id="A0A645AJQ0"/>
<name>A0A645AJQ0_9ZZZZ</name>